<evidence type="ECO:0008006" key="3">
    <source>
        <dbReference type="Google" id="ProtNLM"/>
    </source>
</evidence>
<dbReference type="Gene3D" id="3.40.50.1110">
    <property type="entry name" value="SGNH hydrolase"/>
    <property type="match status" value="1"/>
</dbReference>
<dbReference type="STRING" id="688867.SAMN05660236_1589"/>
<gene>
    <name evidence="1" type="ORF">SAMN05660236_1589</name>
</gene>
<proteinExistence type="predicted"/>
<dbReference type="GO" id="GO:0016788">
    <property type="term" value="F:hydrolase activity, acting on ester bonds"/>
    <property type="evidence" value="ECO:0007669"/>
    <property type="project" value="UniProtKB-ARBA"/>
</dbReference>
<evidence type="ECO:0000313" key="2">
    <source>
        <dbReference type="Proteomes" id="UP000190961"/>
    </source>
</evidence>
<dbReference type="AlphaFoldDB" id="A0A1T5JXU6"/>
<organism evidence="1 2">
    <name type="scientific">Ohtaekwangia koreensis</name>
    <dbReference type="NCBI Taxonomy" id="688867"/>
    <lineage>
        <taxon>Bacteria</taxon>
        <taxon>Pseudomonadati</taxon>
        <taxon>Bacteroidota</taxon>
        <taxon>Cytophagia</taxon>
        <taxon>Cytophagales</taxon>
        <taxon>Fulvivirgaceae</taxon>
        <taxon>Ohtaekwangia</taxon>
    </lineage>
</organism>
<reference evidence="1 2" key="1">
    <citation type="submission" date="2017-02" db="EMBL/GenBank/DDBJ databases">
        <authorList>
            <person name="Peterson S.W."/>
        </authorList>
    </citation>
    <scope>NUCLEOTIDE SEQUENCE [LARGE SCALE GENOMIC DNA]</scope>
    <source>
        <strain evidence="1 2">DSM 25262</strain>
    </source>
</reference>
<protein>
    <recommendedName>
        <fullName evidence="3">GDSL-like Lipase/Acylhydrolase</fullName>
    </recommendedName>
</protein>
<dbReference type="Proteomes" id="UP000190961">
    <property type="component" value="Unassembled WGS sequence"/>
</dbReference>
<sequence length="526" mass="55114">MINVGVQQQKYKHMKLNILKLLSMAALVCGCSYDFPEADPSTLPTAGEADFAKYISIGNSLTAGYMDGAFYTRGQSNSFPSILAKQFALVGGGEFNQPDVNSETGCYDITGGCSKGRLYFAYDSDGDATIVNKTGDGGASLAAYSGSKTALNNFGVPGLTIQAALAPQTGDNTSQFFNPYYARFASNPGTSTPIGDASAALANGGTFFSFWLGNNDAILYAINGGDPAKATLTSVVNFQAAFNAGLTTVLDANATAKGIVGNIPDVTSIAYFHTVGWNVVEFEAGDPVAEGTIQLLNSNFAGFNNALDAIVAYLGHNAADAARRKVSYSTGANPILIADESLTDLSAEFDMLKDAGAITAQQRAALTPYVQARPATDDDLITLSASTVIGTGVGGSPTIIYGVSYPLPDMYVLVPTEIEEIKERVDTFNDIIEAGVAAHSDRLALIDAYSIFTDLKTNGASINGIGLNASLQPPYAFFSADGIHPNGRGAAYMANKMITIINTKFNARVPLTNPNDYPGNDLPATN</sequence>
<keyword evidence="2" id="KW-1185">Reference proteome</keyword>
<name>A0A1T5JXU6_9BACT</name>
<dbReference type="EMBL" id="FUZU01000001">
    <property type="protein sequence ID" value="SKC56089.1"/>
    <property type="molecule type" value="Genomic_DNA"/>
</dbReference>
<dbReference type="SUPFAM" id="SSF52266">
    <property type="entry name" value="SGNH hydrolase"/>
    <property type="match status" value="2"/>
</dbReference>
<accession>A0A1T5JXU6</accession>
<dbReference type="InterPro" id="IPR036514">
    <property type="entry name" value="SGNH_hydro_sf"/>
</dbReference>
<evidence type="ECO:0000313" key="1">
    <source>
        <dbReference type="EMBL" id="SKC56089.1"/>
    </source>
</evidence>